<feature type="domain" description="RING-type" evidence="4">
    <location>
        <begin position="87"/>
        <end position="133"/>
    </location>
</feature>
<evidence type="ECO:0000256" key="1">
    <source>
        <dbReference type="ARBA" id="ARBA00022771"/>
    </source>
</evidence>
<dbReference type="EMBL" id="BMAO01011577">
    <property type="protein sequence ID" value="GFQ74763.1"/>
    <property type="molecule type" value="Genomic_DNA"/>
</dbReference>
<reference evidence="5" key="1">
    <citation type="submission" date="2020-07" db="EMBL/GenBank/DDBJ databases">
        <title>Multicomponent nature underlies the extraordinary mechanical properties of spider dragline silk.</title>
        <authorList>
            <person name="Kono N."/>
            <person name="Nakamura H."/>
            <person name="Mori M."/>
            <person name="Yoshida Y."/>
            <person name="Ohtoshi R."/>
            <person name="Malay A.D."/>
            <person name="Moran D.A.P."/>
            <person name="Tomita M."/>
            <person name="Numata K."/>
            <person name="Arakawa K."/>
        </authorList>
    </citation>
    <scope>NUCLEOTIDE SEQUENCE</scope>
</reference>
<evidence type="ECO:0000256" key="2">
    <source>
        <dbReference type="ARBA" id="ARBA00022833"/>
    </source>
</evidence>
<evidence type="ECO:0000313" key="6">
    <source>
        <dbReference type="Proteomes" id="UP000887116"/>
    </source>
</evidence>
<dbReference type="InterPro" id="IPR001841">
    <property type="entry name" value="Znf_RING"/>
</dbReference>
<dbReference type="PROSITE" id="PS50089">
    <property type="entry name" value="ZF_RING_2"/>
    <property type="match status" value="1"/>
</dbReference>
<evidence type="ECO:0000256" key="3">
    <source>
        <dbReference type="PROSITE-ProRule" id="PRU00175"/>
    </source>
</evidence>
<keyword evidence="2" id="KW-0862">Zinc</keyword>
<dbReference type="SUPFAM" id="SSF57850">
    <property type="entry name" value="RING/U-box"/>
    <property type="match status" value="1"/>
</dbReference>
<protein>
    <submittedName>
        <fullName evidence="5">RING-type domain-containing protein</fullName>
    </submittedName>
</protein>
<comment type="caution">
    <text evidence="5">The sequence shown here is derived from an EMBL/GenBank/DDBJ whole genome shotgun (WGS) entry which is preliminary data.</text>
</comment>
<dbReference type="AlphaFoldDB" id="A0A8X6KKM8"/>
<dbReference type="Proteomes" id="UP000887116">
    <property type="component" value="Unassembled WGS sequence"/>
</dbReference>
<dbReference type="GO" id="GO:0008270">
    <property type="term" value="F:zinc ion binding"/>
    <property type="evidence" value="ECO:0007669"/>
    <property type="project" value="UniProtKB-KW"/>
</dbReference>
<evidence type="ECO:0000313" key="5">
    <source>
        <dbReference type="EMBL" id="GFQ74763.1"/>
    </source>
</evidence>
<gene>
    <name evidence="5" type="primary">NCL1_33733</name>
    <name evidence="5" type="ORF">TNCT_673931</name>
</gene>
<proteinExistence type="predicted"/>
<name>A0A8X6KKM8_TRICU</name>
<keyword evidence="6" id="KW-1185">Reference proteome</keyword>
<sequence length="145" mass="16185">MCMYVLCAAHALNRGVNDSASSIGEISVFLYGTRVGSVYGSCIHKAVVIIMIQKKPSEEPPYEVYTKTLAMGLEETDDPVPGPKFGCVWCNVPNSLTKKKKIWLSCGHVIHYDCINTSQYRTSKPYKWLCPECMMIVLRIGILFG</sequence>
<keyword evidence="1 3" id="KW-0863">Zinc-finger</keyword>
<dbReference type="OrthoDB" id="2388273at2759"/>
<accession>A0A8X6KKM8</accession>
<organism evidence="5 6">
    <name type="scientific">Trichonephila clavata</name>
    <name type="common">Joro spider</name>
    <name type="synonym">Nephila clavata</name>
    <dbReference type="NCBI Taxonomy" id="2740835"/>
    <lineage>
        <taxon>Eukaryota</taxon>
        <taxon>Metazoa</taxon>
        <taxon>Ecdysozoa</taxon>
        <taxon>Arthropoda</taxon>
        <taxon>Chelicerata</taxon>
        <taxon>Arachnida</taxon>
        <taxon>Araneae</taxon>
        <taxon>Araneomorphae</taxon>
        <taxon>Entelegynae</taxon>
        <taxon>Araneoidea</taxon>
        <taxon>Nephilidae</taxon>
        <taxon>Trichonephila</taxon>
    </lineage>
</organism>
<keyword evidence="1 3" id="KW-0479">Metal-binding</keyword>
<dbReference type="SMART" id="SM00184">
    <property type="entry name" value="RING"/>
    <property type="match status" value="1"/>
</dbReference>
<evidence type="ECO:0000259" key="4">
    <source>
        <dbReference type="PROSITE" id="PS50089"/>
    </source>
</evidence>